<organism evidence="1">
    <name type="scientific">marine sediment metagenome</name>
    <dbReference type="NCBI Taxonomy" id="412755"/>
    <lineage>
        <taxon>unclassified sequences</taxon>
        <taxon>metagenomes</taxon>
        <taxon>ecological metagenomes</taxon>
    </lineage>
</organism>
<evidence type="ECO:0008006" key="2">
    <source>
        <dbReference type="Google" id="ProtNLM"/>
    </source>
</evidence>
<name>X0ZS41_9ZZZZ</name>
<protein>
    <recommendedName>
        <fullName evidence="2">Alcohol dehydrogenase-like C-terminal domain-containing protein</fullName>
    </recommendedName>
</protein>
<evidence type="ECO:0000313" key="1">
    <source>
        <dbReference type="EMBL" id="GAG72134.1"/>
    </source>
</evidence>
<comment type="caution">
    <text evidence="1">The sequence shown here is derived from an EMBL/GenBank/DDBJ whole genome shotgun (WGS) entry which is preliminary data.</text>
</comment>
<dbReference type="AlphaFoldDB" id="X0ZS41"/>
<gene>
    <name evidence="1" type="ORF">S01H4_15918</name>
</gene>
<sequence length="60" mass="6757">MRLMGSFSSNRYHSHIAVNLIENKKILTSKYITHKFPLDSIVEGINKVMSGDAIKVVINP</sequence>
<reference evidence="1" key="1">
    <citation type="journal article" date="2014" name="Front. Microbiol.">
        <title>High frequency of phylogenetically diverse reductive dehalogenase-homologous genes in deep subseafloor sedimentary metagenomes.</title>
        <authorList>
            <person name="Kawai M."/>
            <person name="Futagami T."/>
            <person name="Toyoda A."/>
            <person name="Takaki Y."/>
            <person name="Nishi S."/>
            <person name="Hori S."/>
            <person name="Arai W."/>
            <person name="Tsubouchi T."/>
            <person name="Morono Y."/>
            <person name="Uchiyama I."/>
            <person name="Ito T."/>
            <person name="Fujiyama A."/>
            <person name="Inagaki F."/>
            <person name="Takami H."/>
        </authorList>
    </citation>
    <scope>NUCLEOTIDE SEQUENCE</scope>
    <source>
        <strain evidence="1">Expedition CK06-06</strain>
    </source>
</reference>
<dbReference type="Gene3D" id="3.90.180.10">
    <property type="entry name" value="Medium-chain alcohol dehydrogenases, catalytic domain"/>
    <property type="match status" value="1"/>
</dbReference>
<accession>X0ZS41</accession>
<proteinExistence type="predicted"/>
<dbReference type="EMBL" id="BART01006973">
    <property type="protein sequence ID" value="GAG72134.1"/>
    <property type="molecule type" value="Genomic_DNA"/>
</dbReference>